<dbReference type="InterPro" id="IPR037272">
    <property type="entry name" value="SNS_sf"/>
</dbReference>
<evidence type="ECO:0000313" key="8">
    <source>
        <dbReference type="Proteomes" id="UP000664882"/>
    </source>
</evidence>
<dbReference type="PROSITE" id="PS50267">
    <property type="entry name" value="NA_NEUROTRAN_SYMP_3"/>
    <property type="match status" value="1"/>
</dbReference>
<name>A0ABS3NIQ0_9GAMM</name>
<keyword evidence="8" id="KW-1185">Reference proteome</keyword>
<evidence type="ECO:0000256" key="1">
    <source>
        <dbReference type="ARBA" id="ARBA00004141"/>
    </source>
</evidence>
<organism evidence="7 8">
    <name type="scientific">Oceanisphaera pacifica</name>
    <dbReference type="NCBI Taxonomy" id="2818389"/>
    <lineage>
        <taxon>Bacteria</taxon>
        <taxon>Pseudomonadati</taxon>
        <taxon>Pseudomonadota</taxon>
        <taxon>Gammaproteobacteria</taxon>
        <taxon>Aeromonadales</taxon>
        <taxon>Aeromonadaceae</taxon>
        <taxon>Oceanisphaera</taxon>
    </lineage>
</organism>
<proteinExistence type="predicted"/>
<evidence type="ECO:0000256" key="2">
    <source>
        <dbReference type="ARBA" id="ARBA00022448"/>
    </source>
</evidence>
<evidence type="ECO:0000256" key="4">
    <source>
        <dbReference type="ARBA" id="ARBA00022989"/>
    </source>
</evidence>
<dbReference type="Proteomes" id="UP000664882">
    <property type="component" value="Unassembled WGS sequence"/>
</dbReference>
<comment type="caution">
    <text evidence="7">The sequence shown here is derived from an EMBL/GenBank/DDBJ whole genome shotgun (WGS) entry which is preliminary data.</text>
</comment>
<feature type="transmembrane region" description="Helical" evidence="6">
    <location>
        <begin position="21"/>
        <end position="42"/>
    </location>
</feature>
<evidence type="ECO:0000256" key="6">
    <source>
        <dbReference type="SAM" id="Phobius"/>
    </source>
</evidence>
<sequence>MANTPKRVGRKIQQLSERYGGGAFLIAYFTAVIIVVLPLMILEVAAGRLV</sequence>
<keyword evidence="5 6" id="KW-0472">Membrane</keyword>
<evidence type="ECO:0000256" key="3">
    <source>
        <dbReference type="ARBA" id="ARBA00022692"/>
    </source>
</evidence>
<gene>
    <name evidence="7" type="ORF">J3U76_12635</name>
</gene>
<comment type="subcellular location">
    <subcellularLocation>
        <location evidence="1">Membrane</location>
        <topology evidence="1">Multi-pass membrane protein</topology>
    </subcellularLocation>
</comment>
<keyword evidence="3 6" id="KW-0812">Transmembrane</keyword>
<dbReference type="EMBL" id="JAGDFX010000016">
    <property type="protein sequence ID" value="MBO1520464.1"/>
    <property type="molecule type" value="Genomic_DNA"/>
</dbReference>
<keyword evidence="2" id="KW-0813">Transport</keyword>
<reference evidence="7 8" key="1">
    <citation type="submission" date="2021-03" db="EMBL/GenBank/DDBJ databases">
        <title>Oceanisphaera sp. nov., isolated from the intestine.</title>
        <authorList>
            <person name="Zhao L.-H."/>
            <person name="Shi L.-F."/>
        </authorList>
    </citation>
    <scope>NUCLEOTIDE SEQUENCE [LARGE SCALE GENOMIC DNA]</scope>
    <source>
        <strain evidence="7 8">DM8</strain>
    </source>
</reference>
<protein>
    <submittedName>
        <fullName evidence="7">Uncharacterized protein</fullName>
    </submittedName>
</protein>
<keyword evidence="4 6" id="KW-1133">Transmembrane helix</keyword>
<evidence type="ECO:0000256" key="5">
    <source>
        <dbReference type="ARBA" id="ARBA00023136"/>
    </source>
</evidence>
<dbReference type="InterPro" id="IPR000175">
    <property type="entry name" value="Na/ntran_symport"/>
</dbReference>
<evidence type="ECO:0000313" key="7">
    <source>
        <dbReference type="EMBL" id="MBO1520464.1"/>
    </source>
</evidence>
<dbReference type="SUPFAM" id="SSF161070">
    <property type="entry name" value="SNF-like"/>
    <property type="match status" value="1"/>
</dbReference>
<accession>A0ABS3NIQ0</accession>